<evidence type="ECO:0008006" key="4">
    <source>
        <dbReference type="Google" id="ProtNLM"/>
    </source>
</evidence>
<feature type="region of interest" description="Disordered" evidence="1">
    <location>
        <begin position="115"/>
        <end position="135"/>
    </location>
</feature>
<evidence type="ECO:0000313" key="2">
    <source>
        <dbReference type="EMBL" id="PWJ73839.1"/>
    </source>
</evidence>
<dbReference type="AlphaFoldDB" id="A0A316BMX5"/>
<dbReference type="OrthoDB" id="8448543at2"/>
<protein>
    <recommendedName>
        <fullName evidence="4">Phage terminase small subunit</fullName>
    </recommendedName>
</protein>
<organism evidence="2 3">
    <name type="scientific">Pseudaminobacter salicylatoxidans</name>
    <dbReference type="NCBI Taxonomy" id="93369"/>
    <lineage>
        <taxon>Bacteria</taxon>
        <taxon>Pseudomonadati</taxon>
        <taxon>Pseudomonadota</taxon>
        <taxon>Alphaproteobacteria</taxon>
        <taxon>Hyphomicrobiales</taxon>
        <taxon>Phyllobacteriaceae</taxon>
        <taxon>Pseudaminobacter</taxon>
    </lineage>
</organism>
<gene>
    <name evidence="2" type="ORF">C7441_12522</name>
</gene>
<evidence type="ECO:0000256" key="1">
    <source>
        <dbReference type="SAM" id="MobiDB-lite"/>
    </source>
</evidence>
<comment type="caution">
    <text evidence="2">The sequence shown here is derived from an EMBL/GenBank/DDBJ whole genome shotgun (WGS) entry which is preliminary data.</text>
</comment>
<dbReference type="Proteomes" id="UP000245396">
    <property type="component" value="Unassembled WGS sequence"/>
</dbReference>
<dbReference type="RefSeq" id="WP_109614805.1">
    <property type="nucleotide sequence ID" value="NZ_QGGG01000025.1"/>
</dbReference>
<sequence length="135" mass="14663">MKRGPKKMLPAEKVARGTYRAHRDAGIEIIESEGMPQMPDWLTPEGEEVWQDNVGRVSQKLITEADSNEFANFCVLQGGIVKAIRAGEMPPVAAFAEVRKKAEMFGIAGPRSRMVAGAPKAPASNPFARVGRRGS</sequence>
<name>A0A316BMX5_PSESE</name>
<evidence type="ECO:0000313" key="3">
    <source>
        <dbReference type="Proteomes" id="UP000245396"/>
    </source>
</evidence>
<proteinExistence type="predicted"/>
<keyword evidence="3" id="KW-1185">Reference proteome</keyword>
<dbReference type="EMBL" id="QGGG01000025">
    <property type="protein sequence ID" value="PWJ73839.1"/>
    <property type="molecule type" value="Genomic_DNA"/>
</dbReference>
<reference evidence="2 3" key="1">
    <citation type="submission" date="2018-05" db="EMBL/GenBank/DDBJ databases">
        <title>Genomic Encyclopedia of Type Strains, Phase IV (KMG-IV): sequencing the most valuable type-strain genomes for metagenomic binning, comparative biology and taxonomic classification.</title>
        <authorList>
            <person name="Goeker M."/>
        </authorList>
    </citation>
    <scope>NUCLEOTIDE SEQUENCE [LARGE SCALE GENOMIC DNA]</scope>
    <source>
        <strain evidence="2 3">DSM 6986</strain>
    </source>
</reference>
<accession>A0A316BMX5</accession>